<dbReference type="HOGENOM" id="CLU_028752_0_0_1"/>
<dbReference type="AlphaFoldDB" id="J3P3P8"/>
<dbReference type="SUPFAM" id="SSF48371">
    <property type="entry name" value="ARM repeat"/>
    <property type="match status" value="1"/>
</dbReference>
<reference evidence="3" key="1">
    <citation type="submission" date="2010-07" db="EMBL/GenBank/DDBJ databases">
        <title>The genome sequence of Gaeumannomyces graminis var. tritici strain R3-111a-1.</title>
        <authorList>
            <consortium name="The Broad Institute Genome Sequencing Platform"/>
            <person name="Ma L.-J."/>
            <person name="Dead R."/>
            <person name="Young S."/>
            <person name="Zeng Q."/>
            <person name="Koehrsen M."/>
            <person name="Alvarado L."/>
            <person name="Berlin A."/>
            <person name="Chapman S.B."/>
            <person name="Chen Z."/>
            <person name="Freedman E."/>
            <person name="Gellesch M."/>
            <person name="Goldberg J."/>
            <person name="Griggs A."/>
            <person name="Gujja S."/>
            <person name="Heilman E.R."/>
            <person name="Heiman D."/>
            <person name="Hepburn T."/>
            <person name="Howarth C."/>
            <person name="Jen D."/>
            <person name="Larson L."/>
            <person name="Mehta T."/>
            <person name="Neiman D."/>
            <person name="Pearson M."/>
            <person name="Roberts A."/>
            <person name="Saif S."/>
            <person name="Shea T."/>
            <person name="Shenoy N."/>
            <person name="Sisk P."/>
            <person name="Stolte C."/>
            <person name="Sykes S."/>
            <person name="Walk T."/>
            <person name="White J."/>
            <person name="Yandava C."/>
            <person name="Haas B."/>
            <person name="Nusbaum C."/>
            <person name="Birren B."/>
        </authorList>
    </citation>
    <scope>NUCLEOTIDE SEQUENCE [LARGE SCALE GENOMIC DNA]</scope>
    <source>
        <strain evidence="3">R3-111a-1</strain>
    </source>
</reference>
<accession>J3P3P8</accession>
<dbReference type="STRING" id="644352.J3P3P8"/>
<keyword evidence="3" id="KW-1185">Reference proteome</keyword>
<evidence type="ECO:0000313" key="1">
    <source>
        <dbReference type="EMBL" id="EJT74292.1"/>
    </source>
</evidence>
<dbReference type="PANTHER" id="PTHR13109">
    <property type="entry name" value="NEUROCHONDRIN"/>
    <property type="match status" value="1"/>
</dbReference>
<evidence type="ECO:0000313" key="2">
    <source>
        <dbReference type="EnsemblFungi" id="EJT74292"/>
    </source>
</evidence>
<organism evidence="1">
    <name type="scientific">Gaeumannomyces tritici (strain R3-111a-1)</name>
    <name type="common">Wheat and barley take-all root rot fungus</name>
    <name type="synonym">Gaeumannomyces graminis var. tritici</name>
    <dbReference type="NCBI Taxonomy" id="644352"/>
    <lineage>
        <taxon>Eukaryota</taxon>
        <taxon>Fungi</taxon>
        <taxon>Dikarya</taxon>
        <taxon>Ascomycota</taxon>
        <taxon>Pezizomycotina</taxon>
        <taxon>Sordariomycetes</taxon>
        <taxon>Sordariomycetidae</taxon>
        <taxon>Magnaporthales</taxon>
        <taxon>Magnaporthaceae</taxon>
        <taxon>Gaeumannomyces</taxon>
    </lineage>
</organism>
<reference evidence="2" key="4">
    <citation type="journal article" date="2015" name="G3 (Bethesda)">
        <title>Genome sequences of three phytopathogenic species of the Magnaporthaceae family of fungi.</title>
        <authorList>
            <person name="Okagaki L.H."/>
            <person name="Nunes C.C."/>
            <person name="Sailsbery J."/>
            <person name="Clay B."/>
            <person name="Brown D."/>
            <person name="John T."/>
            <person name="Oh Y."/>
            <person name="Young N."/>
            <person name="Fitzgerald M."/>
            <person name="Haas B.J."/>
            <person name="Zeng Q."/>
            <person name="Young S."/>
            <person name="Adiconis X."/>
            <person name="Fan L."/>
            <person name="Levin J.Z."/>
            <person name="Mitchell T.K."/>
            <person name="Okubara P.A."/>
            <person name="Farman M.L."/>
            <person name="Kohn L.M."/>
            <person name="Birren B."/>
            <person name="Ma L.-J."/>
            <person name="Dean R.A."/>
        </authorList>
    </citation>
    <scope>NUCLEOTIDE SEQUENCE</scope>
    <source>
        <strain evidence="2">R3-111a-1</strain>
    </source>
</reference>
<gene>
    <name evidence="2" type="primary">20348593</name>
    <name evidence="1" type="ORF">GGTG_08135</name>
</gene>
<dbReference type="InterPro" id="IPR016024">
    <property type="entry name" value="ARM-type_fold"/>
</dbReference>
<dbReference type="eggNOG" id="ENOG502S540">
    <property type="taxonomic scope" value="Eukaryota"/>
</dbReference>
<evidence type="ECO:0000313" key="3">
    <source>
        <dbReference type="Proteomes" id="UP000006039"/>
    </source>
</evidence>
<protein>
    <recommendedName>
        <fullName evidence="4">DUF1941 family protein</fullName>
    </recommendedName>
</protein>
<dbReference type="EnsemblFungi" id="EJT74292">
    <property type="protein sequence ID" value="EJT74292"/>
    <property type="gene ID" value="GGTG_08135"/>
</dbReference>
<dbReference type="VEuPathDB" id="FungiDB:GGTG_08135"/>
<proteinExistence type="predicted"/>
<name>J3P3P8_GAET3</name>
<reference evidence="1" key="3">
    <citation type="submission" date="2010-09" db="EMBL/GenBank/DDBJ databases">
        <title>Annotation of Gaeumannomyces graminis var. tritici R3-111a-1.</title>
        <authorList>
            <consortium name="The Broad Institute Genome Sequencing Platform"/>
            <person name="Ma L.-J."/>
            <person name="Dead R."/>
            <person name="Young S.K."/>
            <person name="Zeng Q."/>
            <person name="Gargeya S."/>
            <person name="Fitzgerald M."/>
            <person name="Haas B."/>
            <person name="Abouelleil A."/>
            <person name="Alvarado L."/>
            <person name="Arachchi H.M."/>
            <person name="Berlin A."/>
            <person name="Brown A."/>
            <person name="Chapman S.B."/>
            <person name="Chen Z."/>
            <person name="Dunbar C."/>
            <person name="Freedman E."/>
            <person name="Gearin G."/>
            <person name="Gellesch M."/>
            <person name="Goldberg J."/>
            <person name="Griggs A."/>
            <person name="Gujja S."/>
            <person name="Heiman D."/>
            <person name="Howarth C."/>
            <person name="Larson L."/>
            <person name="Lui A."/>
            <person name="MacDonald P.J.P."/>
            <person name="Mehta T."/>
            <person name="Montmayeur A."/>
            <person name="Murphy C."/>
            <person name="Neiman D."/>
            <person name="Pearson M."/>
            <person name="Priest M."/>
            <person name="Roberts A."/>
            <person name="Saif S."/>
            <person name="Shea T."/>
            <person name="Shenoy N."/>
            <person name="Sisk P."/>
            <person name="Stolte C."/>
            <person name="Sykes S."/>
            <person name="Yandava C."/>
            <person name="Wortman J."/>
            <person name="Nusbaum C."/>
            <person name="Birren B."/>
        </authorList>
    </citation>
    <scope>NUCLEOTIDE SEQUENCE</scope>
    <source>
        <strain evidence="1">R3-111a-1</strain>
    </source>
</reference>
<dbReference type="PANTHER" id="PTHR13109:SF7">
    <property type="entry name" value="NEUROCHONDRIN"/>
    <property type="match status" value="1"/>
</dbReference>
<dbReference type="RefSeq" id="XP_009224236.1">
    <property type="nucleotide sequence ID" value="XM_009225972.1"/>
</dbReference>
<dbReference type="Pfam" id="PF05536">
    <property type="entry name" value="Neurochondrin"/>
    <property type="match status" value="1"/>
</dbReference>
<sequence length="655" mass="71441">MASSPPPQGTRSLLPVVTEDTPAGTAADSVQAHVQRIQQLLKAKDDTSRFVGLALLKSVLDNTPEIRQDGETVCRLWESIPTKFLDRLLRTGATASQKDSKEMLDLAVSVVHTFTILLPEEQRRDTRLLGRIPLLTSTLLPSSEETTILILQALVVLVSYAEGAQAFVQLQDISSLIENAPTQPLALEVLSHAFLASAATTQDKKALSLRIEHMVSSLIATYTGTDAVTLLAFLADFLRRLDKDLLPQKPPWLTTLVDYIGGLISSRPTQAARSAYVNLATTLLQAYPVQMPHLLFSGAQMVGEKPASYLLINLLLIDLRTSFPSLLEKLNDTQYQATARRLASDFDVVSCFIGYLMRFVDDDSPESGSGQGFSMPPDLLLKIRKAMSETFSVAMEFLRDRWDASVAGAMGLHPDARVGEAKTSRGERFTISWDSIDDKVNEDPLVLACIRCLAIWLREDDNETLRKEAAGLCDMFAELYKASTTGGSALDFRRPVLVALEGITVSEEGPENLLSHDGWRILIDDLLAVGASSESGDEDFSRGVEIVRILLPIVENERPGSKEAWLDAATAMATWDTPEDGQSLQAMEFQVAALQLITSVLAGAHPSVRKRYKHTIGAIRGLASRLGAQAGSSNADLHESLQDVTTTLASLGWAQ</sequence>
<reference evidence="1" key="2">
    <citation type="submission" date="2010-07" db="EMBL/GenBank/DDBJ databases">
        <authorList>
            <consortium name="The Broad Institute Genome Sequencing Platform"/>
            <consortium name="Broad Institute Genome Sequencing Center for Infectious Disease"/>
            <person name="Ma L.-J."/>
            <person name="Dead R."/>
            <person name="Young S."/>
            <person name="Zeng Q."/>
            <person name="Koehrsen M."/>
            <person name="Alvarado L."/>
            <person name="Berlin A."/>
            <person name="Chapman S.B."/>
            <person name="Chen Z."/>
            <person name="Freedman E."/>
            <person name="Gellesch M."/>
            <person name="Goldberg J."/>
            <person name="Griggs A."/>
            <person name="Gujja S."/>
            <person name="Heilman E.R."/>
            <person name="Heiman D."/>
            <person name="Hepburn T."/>
            <person name="Howarth C."/>
            <person name="Jen D."/>
            <person name="Larson L."/>
            <person name="Mehta T."/>
            <person name="Neiman D."/>
            <person name="Pearson M."/>
            <person name="Roberts A."/>
            <person name="Saif S."/>
            <person name="Shea T."/>
            <person name="Shenoy N."/>
            <person name="Sisk P."/>
            <person name="Stolte C."/>
            <person name="Sykes S."/>
            <person name="Walk T."/>
            <person name="White J."/>
            <person name="Yandava C."/>
            <person name="Haas B."/>
            <person name="Nusbaum C."/>
            <person name="Birren B."/>
        </authorList>
    </citation>
    <scope>NUCLEOTIDE SEQUENCE</scope>
    <source>
        <strain evidence="1">R3-111a-1</strain>
    </source>
</reference>
<dbReference type="GeneID" id="20348593"/>
<dbReference type="OrthoDB" id="8962942at2759"/>
<dbReference type="Proteomes" id="UP000006039">
    <property type="component" value="Unassembled WGS sequence"/>
</dbReference>
<dbReference type="EMBL" id="GL385398">
    <property type="protein sequence ID" value="EJT74292.1"/>
    <property type="molecule type" value="Genomic_DNA"/>
</dbReference>
<evidence type="ECO:0008006" key="4">
    <source>
        <dbReference type="Google" id="ProtNLM"/>
    </source>
</evidence>
<dbReference type="InterPro" id="IPR008709">
    <property type="entry name" value="Neurochondrin"/>
</dbReference>
<reference evidence="2" key="5">
    <citation type="submission" date="2018-04" db="UniProtKB">
        <authorList>
            <consortium name="EnsemblFungi"/>
        </authorList>
    </citation>
    <scope>IDENTIFICATION</scope>
    <source>
        <strain evidence="2">R3-111a-1</strain>
    </source>
</reference>